<gene>
    <name evidence="1" type="ORF">NDU88_005773</name>
</gene>
<accession>A0AAV7X1P4</accession>
<dbReference type="Proteomes" id="UP001066276">
    <property type="component" value="Chromosome 1_1"/>
</dbReference>
<evidence type="ECO:0000313" key="1">
    <source>
        <dbReference type="EMBL" id="KAJ1218190.1"/>
    </source>
</evidence>
<keyword evidence="2" id="KW-1185">Reference proteome</keyword>
<organism evidence="1 2">
    <name type="scientific">Pleurodeles waltl</name>
    <name type="common">Iberian ribbed newt</name>
    <dbReference type="NCBI Taxonomy" id="8319"/>
    <lineage>
        <taxon>Eukaryota</taxon>
        <taxon>Metazoa</taxon>
        <taxon>Chordata</taxon>
        <taxon>Craniata</taxon>
        <taxon>Vertebrata</taxon>
        <taxon>Euteleostomi</taxon>
        <taxon>Amphibia</taxon>
        <taxon>Batrachia</taxon>
        <taxon>Caudata</taxon>
        <taxon>Salamandroidea</taxon>
        <taxon>Salamandridae</taxon>
        <taxon>Pleurodelinae</taxon>
        <taxon>Pleurodeles</taxon>
    </lineage>
</organism>
<comment type="caution">
    <text evidence="1">The sequence shown here is derived from an EMBL/GenBank/DDBJ whole genome shotgun (WGS) entry which is preliminary data.</text>
</comment>
<name>A0AAV7X1P4_PLEWA</name>
<sequence length="139" mass="15055">MDSRPLVHHASTAVGGGAIGLQRIVSKEHVSDLLRKARHECSPCRSLFGAPFPPPVSCPVPLVPHPVPGEATLLLKRGGSFVRLPWVSGRLPGFLAVPIPSAFRSSTKRRLCWSSRRLFPPRTPVPPSSCSRRSPLEGK</sequence>
<dbReference type="AlphaFoldDB" id="A0AAV7X1P4"/>
<dbReference type="EMBL" id="JANPWB010000001">
    <property type="protein sequence ID" value="KAJ1218190.1"/>
    <property type="molecule type" value="Genomic_DNA"/>
</dbReference>
<evidence type="ECO:0000313" key="2">
    <source>
        <dbReference type="Proteomes" id="UP001066276"/>
    </source>
</evidence>
<reference evidence="1" key="1">
    <citation type="journal article" date="2022" name="bioRxiv">
        <title>Sequencing and chromosome-scale assembly of the giantPleurodeles waltlgenome.</title>
        <authorList>
            <person name="Brown T."/>
            <person name="Elewa A."/>
            <person name="Iarovenko S."/>
            <person name="Subramanian E."/>
            <person name="Araus A.J."/>
            <person name="Petzold A."/>
            <person name="Susuki M."/>
            <person name="Suzuki K.-i.T."/>
            <person name="Hayashi T."/>
            <person name="Toyoda A."/>
            <person name="Oliveira C."/>
            <person name="Osipova E."/>
            <person name="Leigh N.D."/>
            <person name="Simon A."/>
            <person name="Yun M.H."/>
        </authorList>
    </citation>
    <scope>NUCLEOTIDE SEQUENCE</scope>
    <source>
        <strain evidence="1">20211129_DDA</strain>
        <tissue evidence="1">Liver</tissue>
    </source>
</reference>
<protein>
    <submittedName>
        <fullName evidence="1">Uncharacterized protein</fullName>
    </submittedName>
</protein>
<proteinExistence type="predicted"/>